<evidence type="ECO:0000313" key="3">
    <source>
        <dbReference type="Proteomes" id="UP000488956"/>
    </source>
</evidence>
<evidence type="ECO:0000256" key="1">
    <source>
        <dbReference type="SAM" id="SignalP"/>
    </source>
</evidence>
<feature type="signal peptide" evidence="1">
    <location>
        <begin position="1"/>
        <end position="25"/>
    </location>
</feature>
<feature type="chain" id="PRO_5026302966" description="Secreted protein" evidence="1">
    <location>
        <begin position="26"/>
        <end position="74"/>
    </location>
</feature>
<name>A0A6G0LJW3_9STRA</name>
<evidence type="ECO:0000313" key="2">
    <source>
        <dbReference type="EMBL" id="KAE9122569.1"/>
    </source>
</evidence>
<proteinExistence type="predicted"/>
<evidence type="ECO:0008006" key="4">
    <source>
        <dbReference type="Google" id="ProtNLM"/>
    </source>
</evidence>
<dbReference type="AlphaFoldDB" id="A0A6G0LJW3"/>
<reference evidence="2 3" key="1">
    <citation type="submission" date="2018-09" db="EMBL/GenBank/DDBJ databases">
        <title>Genomic investigation of the strawberry pathogen Phytophthora fragariae indicates pathogenicity is determined by transcriptional variation in three key races.</title>
        <authorList>
            <person name="Adams T.M."/>
            <person name="Armitage A.D."/>
            <person name="Sobczyk M.K."/>
            <person name="Bates H.J."/>
            <person name="Dunwell J.M."/>
            <person name="Nellist C.F."/>
            <person name="Harrison R.J."/>
        </authorList>
    </citation>
    <scope>NUCLEOTIDE SEQUENCE [LARGE SCALE GENOMIC DNA]</scope>
    <source>
        <strain evidence="2 3">ONT-3</strain>
    </source>
</reference>
<dbReference type="Proteomes" id="UP000488956">
    <property type="component" value="Unassembled WGS sequence"/>
</dbReference>
<protein>
    <recommendedName>
        <fullName evidence="4">Secreted protein</fullName>
    </recommendedName>
</protein>
<gene>
    <name evidence="2" type="ORF">PF010_g6695</name>
</gene>
<keyword evidence="1" id="KW-0732">Signal</keyword>
<comment type="caution">
    <text evidence="2">The sequence shown here is derived from an EMBL/GenBank/DDBJ whole genome shotgun (WGS) entry which is preliminary data.</text>
</comment>
<accession>A0A6G0LJW3</accession>
<organism evidence="2 3">
    <name type="scientific">Phytophthora fragariae</name>
    <dbReference type="NCBI Taxonomy" id="53985"/>
    <lineage>
        <taxon>Eukaryota</taxon>
        <taxon>Sar</taxon>
        <taxon>Stramenopiles</taxon>
        <taxon>Oomycota</taxon>
        <taxon>Peronosporomycetes</taxon>
        <taxon>Peronosporales</taxon>
        <taxon>Peronosporaceae</taxon>
        <taxon>Phytophthora</taxon>
    </lineage>
</organism>
<sequence length="74" mass="8262">MRVRPAQPLCCIRCVICLWAPQLQAYPWVHKVGSRLSLTRPLRLQDPSDLAAHQPVRFRSCASRQASCSSSLSG</sequence>
<dbReference type="EMBL" id="QXFX01000273">
    <property type="protein sequence ID" value="KAE9122569.1"/>
    <property type="molecule type" value="Genomic_DNA"/>
</dbReference>